<keyword evidence="4" id="KW-0539">Nucleus</keyword>
<evidence type="ECO:0000259" key="6">
    <source>
        <dbReference type="PROSITE" id="PS51519"/>
    </source>
</evidence>
<dbReference type="InterPro" id="IPR055081">
    <property type="entry name" value="NLP1-9_GAF"/>
</dbReference>
<dbReference type="PROSITE" id="PS51745">
    <property type="entry name" value="PB1"/>
    <property type="match status" value="1"/>
</dbReference>
<dbReference type="GO" id="GO:0003677">
    <property type="term" value="F:DNA binding"/>
    <property type="evidence" value="ECO:0007669"/>
    <property type="project" value="UniProtKB-KW"/>
</dbReference>
<dbReference type="Gene3D" id="3.10.20.90">
    <property type="entry name" value="Phosphatidylinositol 3-kinase Catalytic Subunit, Chain A, domain 1"/>
    <property type="match status" value="1"/>
</dbReference>
<evidence type="ECO:0000313" key="8">
    <source>
        <dbReference type="EMBL" id="RLN30737.1"/>
    </source>
</evidence>
<gene>
    <name evidence="8" type="ORF">C2845_PM05G08570</name>
</gene>
<protein>
    <submittedName>
        <fullName evidence="8">Protein NLP3-like isoform X1</fullName>
    </submittedName>
</protein>
<keyword evidence="3" id="KW-0804">Transcription</keyword>
<dbReference type="EMBL" id="PQIB02000003">
    <property type="protein sequence ID" value="RLN30737.1"/>
    <property type="molecule type" value="Genomic_DNA"/>
</dbReference>
<feature type="region of interest" description="Disordered" evidence="5">
    <location>
        <begin position="801"/>
        <end position="822"/>
    </location>
</feature>
<reference evidence="9" key="1">
    <citation type="journal article" date="2019" name="Nat. Commun.">
        <title>The genome of broomcorn millet.</title>
        <authorList>
            <person name="Zou C."/>
            <person name="Miki D."/>
            <person name="Li D."/>
            <person name="Tang Q."/>
            <person name="Xiao L."/>
            <person name="Rajput S."/>
            <person name="Deng P."/>
            <person name="Jia W."/>
            <person name="Huang R."/>
            <person name="Zhang M."/>
            <person name="Sun Y."/>
            <person name="Hu J."/>
            <person name="Fu X."/>
            <person name="Schnable P.S."/>
            <person name="Li F."/>
            <person name="Zhang H."/>
            <person name="Feng B."/>
            <person name="Zhu X."/>
            <person name="Liu R."/>
            <person name="Schnable J.C."/>
            <person name="Zhu J.-K."/>
            <person name="Zhang H."/>
        </authorList>
    </citation>
    <scope>NUCLEOTIDE SEQUENCE [LARGE SCALE GENOMIC DNA]</scope>
</reference>
<evidence type="ECO:0000256" key="4">
    <source>
        <dbReference type="ARBA" id="ARBA00023242"/>
    </source>
</evidence>
<feature type="domain" description="PB1" evidence="7">
    <location>
        <begin position="898"/>
        <end position="980"/>
    </location>
</feature>
<evidence type="ECO:0000313" key="9">
    <source>
        <dbReference type="Proteomes" id="UP000275267"/>
    </source>
</evidence>
<dbReference type="Pfam" id="PF00564">
    <property type="entry name" value="PB1"/>
    <property type="match status" value="1"/>
</dbReference>
<evidence type="ECO:0000259" key="7">
    <source>
        <dbReference type="PROSITE" id="PS51745"/>
    </source>
</evidence>
<dbReference type="Gene3D" id="3.40.50.1820">
    <property type="entry name" value="alpha/beta hydrolase"/>
    <property type="match status" value="1"/>
</dbReference>
<dbReference type="AlphaFoldDB" id="A0A3L6T2C4"/>
<name>A0A3L6T2C4_PANMI</name>
<evidence type="ECO:0000256" key="1">
    <source>
        <dbReference type="ARBA" id="ARBA00023015"/>
    </source>
</evidence>
<dbReference type="STRING" id="4540.A0A3L6T2C4"/>
<dbReference type="InterPro" id="IPR000270">
    <property type="entry name" value="PB1_dom"/>
</dbReference>
<dbReference type="SUPFAM" id="SSF54277">
    <property type="entry name" value="CAD &amp; PB1 domains"/>
    <property type="match status" value="1"/>
</dbReference>
<dbReference type="GO" id="GO:0003700">
    <property type="term" value="F:DNA-binding transcription factor activity"/>
    <property type="evidence" value="ECO:0007669"/>
    <property type="project" value="InterPro"/>
</dbReference>
<sequence length="992" mass="109787">MLRSTHPPSPTNGSGSSVAPAFGFDAKMVSGGARDGAVGSAAPSRAKLLQILNVWVVGSGERMVVLSHGFETDQSAWSRVLPCLTRDYRVCADSVNSEHFDFRRYDTLDSYVNDLLAILDALCIPRWASTWSPSSTRSASRVAPASRYLEASPRSERTKTQMPANLTLASPLPQPPRRLTRLMEFDFDSPDGGDAWLLDPMASSLHFSAASPPLPPPWPCGDPHHPSVVPLDTAVPQDDAPAARAGEVLSTIDFATVPFFTAPCGKSEITKKGEPINGKCQVHLSMVDDYSDSSYFLKERLTLALRYLKESTNQHLLVQVWVAIRKGDRYMLSTSGQPFVLDQRSMGLLQYRAVSLMYMFSVDGDNVKELGLPGRVYKQKTVNLKSTEVVEHPYVQAKIFNEGHQAALVEILEVITVICEELKLPLAQTWVPCKYQNLLVPCCGVKKSNFNIHGSCAQELCMSTSDVAFHVIDAHMWGFRDACVEHHLQKGQGVSGKAFILRRPCFSKDVTKFSKMEYPLVHYARMFRLAGCFSVCLQSAYTGNDDYVLEFFLPPDCRADDEQKVLLESILTLLRQHLHCLHVATDEGSNEELQVDAIMVIDNNETKDEYVQHLNFDCGIHASHESNAHDSLLPDNNSKHHGRRRGKAEKTFSLEVIQHYFTGSLKNAAKSLGVCPTTMKRICRQHGISRWPSRQISKVNRSISKLKKVIESVEGSESAFTLTSITGPLPLPFSPSNPINVKNGRQTEVTDLSIPSVQENRGSSSQIKLLQNNDRLGMLIPQRSFLANISRQIEWEKALNLRSSSGEPSTNSGKSEDSCLGSPANRTFVSTLMEQQQNMGKPDRFTKEPFQTQDLLLPGLFVNGSGSSKNCKNHITAAVNEPAVVPLGSIMSVHNSAIVTVKARYKEDLLRFRFPCSASIIDLKDQVAKRIQIDVGVFDIKYLDDDHEWVKLTCDADLEECKEISRLSGSKVLRLLVTDIAPILGSSCGSTG</sequence>
<comment type="caution">
    <text evidence="8">The sequence shown here is derived from an EMBL/GenBank/DDBJ whole genome shotgun (WGS) entry which is preliminary data.</text>
</comment>
<dbReference type="Proteomes" id="UP000275267">
    <property type="component" value="Unassembled WGS sequence"/>
</dbReference>
<dbReference type="InterPro" id="IPR034891">
    <property type="entry name" value="PB1_NLP"/>
</dbReference>
<keyword evidence="2" id="KW-0238">DNA-binding</keyword>
<evidence type="ECO:0000256" key="5">
    <source>
        <dbReference type="SAM" id="MobiDB-lite"/>
    </source>
</evidence>
<dbReference type="Pfam" id="PF22922">
    <property type="entry name" value="GAF_NLP"/>
    <property type="match status" value="1"/>
</dbReference>
<proteinExistence type="predicted"/>
<dbReference type="InterPro" id="IPR045012">
    <property type="entry name" value="NLP"/>
</dbReference>
<feature type="domain" description="RWP-RK" evidence="6">
    <location>
        <begin position="638"/>
        <end position="719"/>
    </location>
</feature>
<organism evidence="8 9">
    <name type="scientific">Panicum miliaceum</name>
    <name type="common">Proso millet</name>
    <name type="synonym">Broomcorn millet</name>
    <dbReference type="NCBI Taxonomy" id="4540"/>
    <lineage>
        <taxon>Eukaryota</taxon>
        <taxon>Viridiplantae</taxon>
        <taxon>Streptophyta</taxon>
        <taxon>Embryophyta</taxon>
        <taxon>Tracheophyta</taxon>
        <taxon>Spermatophyta</taxon>
        <taxon>Magnoliopsida</taxon>
        <taxon>Liliopsida</taxon>
        <taxon>Poales</taxon>
        <taxon>Poaceae</taxon>
        <taxon>PACMAD clade</taxon>
        <taxon>Panicoideae</taxon>
        <taxon>Panicodae</taxon>
        <taxon>Paniceae</taxon>
        <taxon>Panicinae</taxon>
        <taxon>Panicum</taxon>
        <taxon>Panicum sect. Panicum</taxon>
    </lineage>
</organism>
<dbReference type="OrthoDB" id="6270329at2759"/>
<feature type="compositionally biased region" description="Polar residues" evidence="5">
    <location>
        <begin position="801"/>
        <end position="813"/>
    </location>
</feature>
<evidence type="ECO:0000256" key="2">
    <source>
        <dbReference type="ARBA" id="ARBA00023125"/>
    </source>
</evidence>
<evidence type="ECO:0000256" key="3">
    <source>
        <dbReference type="ARBA" id="ARBA00023163"/>
    </source>
</evidence>
<feature type="region of interest" description="Disordered" evidence="5">
    <location>
        <begin position="142"/>
        <end position="174"/>
    </location>
</feature>
<keyword evidence="9" id="KW-1185">Reference proteome</keyword>
<dbReference type="PROSITE" id="PS51519">
    <property type="entry name" value="RWP_RK"/>
    <property type="match status" value="1"/>
</dbReference>
<dbReference type="InterPro" id="IPR003035">
    <property type="entry name" value="RWP-RK_dom"/>
</dbReference>
<dbReference type="PANTHER" id="PTHR32002:SF28">
    <property type="entry name" value="PROTEIN NLP6"/>
    <property type="match status" value="1"/>
</dbReference>
<dbReference type="PANTHER" id="PTHR32002">
    <property type="entry name" value="PROTEIN NLP8"/>
    <property type="match status" value="1"/>
</dbReference>
<dbReference type="SUPFAM" id="SSF53474">
    <property type="entry name" value="alpha/beta-Hydrolases"/>
    <property type="match status" value="1"/>
</dbReference>
<keyword evidence="1" id="KW-0805">Transcription regulation</keyword>
<dbReference type="CDD" id="cd06407">
    <property type="entry name" value="PB1_NLP"/>
    <property type="match status" value="1"/>
</dbReference>
<dbReference type="InterPro" id="IPR053793">
    <property type="entry name" value="PB1-like"/>
</dbReference>
<dbReference type="InterPro" id="IPR029058">
    <property type="entry name" value="AB_hydrolase_fold"/>
</dbReference>
<dbReference type="SMART" id="SM00666">
    <property type="entry name" value="PB1"/>
    <property type="match status" value="1"/>
</dbReference>
<accession>A0A3L6T2C4</accession>
<dbReference type="Pfam" id="PF02042">
    <property type="entry name" value="RWP-RK"/>
    <property type="match status" value="1"/>
</dbReference>